<accession>A0A285NEB5</accession>
<dbReference type="EMBL" id="OBEL01000001">
    <property type="protein sequence ID" value="SNZ07243.1"/>
    <property type="molecule type" value="Genomic_DNA"/>
</dbReference>
<proteinExistence type="predicted"/>
<sequence>MWNIFKNIGYLALGALITVAIEAIFRIISPNDQALLAWLTSMWGEAVTWLEALVGTQPFPYVVTALGAVPFGFYANEFARWYDNRHKRHLKAMTPDLEEAYQAARNLVQDFVGWHMAPREWDWRIKDVAKLDTVIIKLDELGFARTERHWSEYLENAQAMSFLSQTFAAILEYAKAEQIERAKVTMQQAVDHIDGIDPDKKDKLLL</sequence>
<protein>
    <submittedName>
        <fullName evidence="2">Uncharacterized protein</fullName>
    </submittedName>
</protein>
<evidence type="ECO:0000313" key="3">
    <source>
        <dbReference type="Proteomes" id="UP000219439"/>
    </source>
</evidence>
<organism evidence="2 3">
    <name type="scientific">Cohaesibacter gelatinilyticus</name>
    <dbReference type="NCBI Taxonomy" id="372072"/>
    <lineage>
        <taxon>Bacteria</taxon>
        <taxon>Pseudomonadati</taxon>
        <taxon>Pseudomonadota</taxon>
        <taxon>Alphaproteobacteria</taxon>
        <taxon>Hyphomicrobiales</taxon>
        <taxon>Cohaesibacteraceae</taxon>
    </lineage>
</organism>
<dbReference type="AlphaFoldDB" id="A0A285NEB5"/>
<reference evidence="2 3" key="1">
    <citation type="submission" date="2017-09" db="EMBL/GenBank/DDBJ databases">
        <authorList>
            <person name="Ehlers B."/>
            <person name="Leendertz F.H."/>
        </authorList>
    </citation>
    <scope>NUCLEOTIDE SEQUENCE [LARGE SCALE GENOMIC DNA]</scope>
    <source>
        <strain evidence="2 3">DSM 18289</strain>
    </source>
</reference>
<gene>
    <name evidence="2" type="ORF">SAMN06265368_0760</name>
</gene>
<feature type="transmembrane region" description="Helical" evidence="1">
    <location>
        <begin position="7"/>
        <end position="28"/>
    </location>
</feature>
<keyword evidence="1" id="KW-1133">Transmembrane helix</keyword>
<keyword evidence="1" id="KW-0812">Transmembrane</keyword>
<dbReference type="Proteomes" id="UP000219439">
    <property type="component" value="Unassembled WGS sequence"/>
</dbReference>
<evidence type="ECO:0000313" key="2">
    <source>
        <dbReference type="EMBL" id="SNZ07243.1"/>
    </source>
</evidence>
<dbReference type="RefSeq" id="WP_097152054.1">
    <property type="nucleotide sequence ID" value="NZ_OBEL01000001.1"/>
</dbReference>
<evidence type="ECO:0000256" key="1">
    <source>
        <dbReference type="SAM" id="Phobius"/>
    </source>
</evidence>
<keyword evidence="1" id="KW-0472">Membrane</keyword>
<feature type="transmembrane region" description="Helical" evidence="1">
    <location>
        <begin position="59"/>
        <end position="79"/>
    </location>
</feature>
<keyword evidence="3" id="KW-1185">Reference proteome</keyword>
<name>A0A285NEB5_9HYPH</name>